<accession>A0A9Y1BNA1</accession>
<dbReference type="SUPFAM" id="SSF52218">
    <property type="entry name" value="Flavoproteins"/>
    <property type="match status" value="1"/>
</dbReference>
<dbReference type="PANTHER" id="PTHR38030:SF2">
    <property type="entry name" value="PROTOPORPHYRINOGEN IX DEHYDROGENASE [QUINONE]"/>
    <property type="match status" value="1"/>
</dbReference>
<gene>
    <name evidence="2" type="ORF">K9W45_02345</name>
</gene>
<dbReference type="InterPro" id="IPR029039">
    <property type="entry name" value="Flavoprotein-like_sf"/>
</dbReference>
<dbReference type="InterPro" id="IPR001226">
    <property type="entry name" value="Flavodoxin_CS"/>
</dbReference>
<dbReference type="GO" id="GO:0070819">
    <property type="term" value="F:menaquinone-dependent protoporphyrinogen oxidase activity"/>
    <property type="evidence" value="ECO:0007669"/>
    <property type="project" value="TreeGrafter"/>
</dbReference>
<dbReference type="Proteomes" id="UP001201020">
    <property type="component" value="Chromosome"/>
</dbReference>
<dbReference type="InterPro" id="IPR026816">
    <property type="entry name" value="Flavodoxin_dom"/>
</dbReference>
<protein>
    <submittedName>
        <fullName evidence="2">Flavodoxin domain-containing protein</fullName>
    </submittedName>
</protein>
<dbReference type="InterPro" id="IPR052200">
    <property type="entry name" value="Protoporphyrinogen_IX_DH"/>
</dbReference>
<organism evidence="2">
    <name type="scientific">Candidatus Heimdallarchaeum aukensis</name>
    <dbReference type="NCBI Taxonomy" id="2876573"/>
    <lineage>
        <taxon>Archaea</taxon>
        <taxon>Promethearchaeati</taxon>
        <taxon>Candidatus Heimdallarchaeota</taxon>
        <taxon>Candidatus Heimdallarchaeia (ex Rinke et al. 2021) (nom. nud.)</taxon>
        <taxon>Candidatus Heimdallarchaeales</taxon>
        <taxon>Candidatus Heimdallarchaeaceae</taxon>
        <taxon>Candidatus Heimdallarchaeum</taxon>
    </lineage>
</organism>
<dbReference type="AlphaFoldDB" id="A0A9Y1BNA1"/>
<dbReference type="PANTHER" id="PTHR38030">
    <property type="entry name" value="PROTOPORPHYRINOGEN IX DEHYDROGENASE [MENAQUINONE]"/>
    <property type="match status" value="1"/>
</dbReference>
<dbReference type="EMBL" id="CP084166">
    <property type="protein sequence ID" value="UJG42181.1"/>
    <property type="molecule type" value="Genomic_DNA"/>
</dbReference>
<dbReference type="InterPro" id="IPR008254">
    <property type="entry name" value="Flavodoxin/NO_synth"/>
</dbReference>
<evidence type="ECO:0000313" key="2">
    <source>
        <dbReference type="EMBL" id="UJG42181.1"/>
    </source>
</evidence>
<dbReference type="Pfam" id="PF12724">
    <property type="entry name" value="Flavodoxin_5"/>
    <property type="match status" value="1"/>
</dbReference>
<dbReference type="GO" id="GO:0010181">
    <property type="term" value="F:FMN binding"/>
    <property type="evidence" value="ECO:0007669"/>
    <property type="project" value="InterPro"/>
</dbReference>
<dbReference type="GO" id="GO:0009055">
    <property type="term" value="F:electron transfer activity"/>
    <property type="evidence" value="ECO:0007669"/>
    <property type="project" value="InterPro"/>
</dbReference>
<dbReference type="PROSITE" id="PS50902">
    <property type="entry name" value="FLAVODOXIN_LIKE"/>
    <property type="match status" value="1"/>
</dbReference>
<reference evidence="2" key="1">
    <citation type="journal article" date="2022" name="Nat. Microbiol.">
        <title>Unique mobile elements and scalable gene flow at the prokaryote-eukaryote boundary revealed by circularized Asgard archaea genomes.</title>
        <authorList>
            <person name="Wu F."/>
            <person name="Speth D.R."/>
            <person name="Philosof A."/>
            <person name="Cremiere A."/>
            <person name="Narayanan A."/>
            <person name="Barco R.A."/>
            <person name="Connon S.A."/>
            <person name="Amend J.P."/>
            <person name="Antoshechkin I.A."/>
            <person name="Orphan V.J."/>
        </authorList>
    </citation>
    <scope>NUCLEOTIDE SEQUENCE</scope>
    <source>
        <strain evidence="2">PM71</strain>
    </source>
</reference>
<feature type="domain" description="Flavodoxin-like" evidence="1">
    <location>
        <begin position="9"/>
        <end position="152"/>
    </location>
</feature>
<evidence type="ECO:0000259" key="1">
    <source>
        <dbReference type="PROSITE" id="PS50902"/>
    </source>
</evidence>
<dbReference type="Gene3D" id="3.40.50.360">
    <property type="match status" value="1"/>
</dbReference>
<dbReference type="PROSITE" id="PS00201">
    <property type="entry name" value="FLAVODOXIN"/>
    <property type="match status" value="1"/>
</dbReference>
<sequence length="190" mass="22213">MNKITDKKVLILYGTRFGATEEVAEKLKEMFEKKEIKTDIFDLKKVKNKNLPKINNYDGVVIGTGIKMSMWVKEVKNYLNKEKEKLKQYSGKKAFFISSAFAAQQERYDEIKKQYIIERIEKLGLEFQLIEAFGGKLDLSDNSRMGWLDKKIASVVAKEHEPDMKNNIVDFRDWKKVEKFANDFIELIIA</sequence>
<name>A0A9Y1BNA1_9ARCH</name>
<dbReference type="GO" id="GO:0006783">
    <property type="term" value="P:heme biosynthetic process"/>
    <property type="evidence" value="ECO:0007669"/>
    <property type="project" value="TreeGrafter"/>
</dbReference>
<proteinExistence type="predicted"/>